<accession>A0AAE3HKC4</accession>
<feature type="transmembrane region" description="Helical" evidence="1">
    <location>
        <begin position="71"/>
        <end position="92"/>
    </location>
</feature>
<proteinExistence type="predicted"/>
<dbReference type="PANTHER" id="PTHR35519:SF2">
    <property type="entry name" value="PH DOMAIN PROTEIN"/>
    <property type="match status" value="1"/>
</dbReference>
<evidence type="ECO:0000313" key="3">
    <source>
        <dbReference type="Proteomes" id="UP001204445"/>
    </source>
</evidence>
<dbReference type="PANTHER" id="PTHR35519">
    <property type="entry name" value="MEMBRANE PROTEINS"/>
    <property type="match status" value="1"/>
</dbReference>
<dbReference type="RefSeq" id="WP_259054054.1">
    <property type="nucleotide sequence ID" value="NZ_JANUCT010000003.1"/>
</dbReference>
<keyword evidence="1" id="KW-1133">Transmembrane helix</keyword>
<gene>
    <name evidence="2" type="ORF">J2T55_000516</name>
</gene>
<dbReference type="EMBL" id="JANUCT010000003">
    <property type="protein sequence ID" value="MCS3902512.1"/>
    <property type="molecule type" value="Genomic_DNA"/>
</dbReference>
<comment type="caution">
    <text evidence="2">The sequence shown here is derived from an EMBL/GenBank/DDBJ whole genome shotgun (WGS) entry which is preliminary data.</text>
</comment>
<keyword evidence="3" id="KW-1185">Reference proteome</keyword>
<evidence type="ECO:0008006" key="4">
    <source>
        <dbReference type="Google" id="ProtNLM"/>
    </source>
</evidence>
<organism evidence="2 3">
    <name type="scientific">Methylohalomonas lacus</name>
    <dbReference type="NCBI Taxonomy" id="398773"/>
    <lineage>
        <taxon>Bacteria</taxon>
        <taxon>Pseudomonadati</taxon>
        <taxon>Pseudomonadota</taxon>
        <taxon>Gammaproteobacteria</taxon>
        <taxon>Methylohalomonadales</taxon>
        <taxon>Methylohalomonadaceae</taxon>
        <taxon>Methylohalomonas</taxon>
    </lineage>
</organism>
<name>A0AAE3HKC4_9GAMM</name>
<protein>
    <recommendedName>
        <fullName evidence="4">DUF4112 domain-containing protein</fullName>
    </recommendedName>
</protein>
<keyword evidence="1" id="KW-0812">Transmembrane</keyword>
<feature type="transmembrane region" description="Helical" evidence="1">
    <location>
        <begin position="38"/>
        <end position="59"/>
    </location>
</feature>
<sequence>MAYLPSEPAALRRARRLARLLDSAFRLPGTRWRFGWDALIGLAPGIGDLITAVVSVYIIRLAGELDVPLMIRLRMLANVLLDFIVGSVPLVGDLFDAGFKANLRNLALIERHRAEPRSLEE</sequence>
<dbReference type="Pfam" id="PF13430">
    <property type="entry name" value="DUF4112"/>
    <property type="match status" value="1"/>
</dbReference>
<evidence type="ECO:0000313" key="2">
    <source>
        <dbReference type="EMBL" id="MCS3902512.1"/>
    </source>
</evidence>
<dbReference type="AlphaFoldDB" id="A0AAE3HKC4"/>
<reference evidence="2" key="1">
    <citation type="submission" date="2022-08" db="EMBL/GenBank/DDBJ databases">
        <title>Genomic Encyclopedia of Type Strains, Phase III (KMG-III): the genomes of soil and plant-associated and newly described type strains.</title>
        <authorList>
            <person name="Whitman W."/>
        </authorList>
    </citation>
    <scope>NUCLEOTIDE SEQUENCE</scope>
    <source>
        <strain evidence="2">HMT 1</strain>
    </source>
</reference>
<keyword evidence="1" id="KW-0472">Membrane</keyword>
<dbReference type="Proteomes" id="UP001204445">
    <property type="component" value="Unassembled WGS sequence"/>
</dbReference>
<dbReference type="InterPro" id="IPR025187">
    <property type="entry name" value="DUF4112"/>
</dbReference>
<evidence type="ECO:0000256" key="1">
    <source>
        <dbReference type="SAM" id="Phobius"/>
    </source>
</evidence>